<feature type="region of interest" description="Disordered" evidence="2">
    <location>
        <begin position="514"/>
        <end position="661"/>
    </location>
</feature>
<dbReference type="EMBL" id="CADCXU010023035">
    <property type="protein sequence ID" value="CAB0010445.1"/>
    <property type="molecule type" value="Genomic_DNA"/>
</dbReference>
<protein>
    <submittedName>
        <fullName evidence="3">Uncharacterized protein</fullName>
    </submittedName>
</protein>
<sequence length="766" mass="85329">MSVNLLVPIHVTPEVDIEVGSIHHLVPGFYLEESGNGTNSFTLLGQQGDSGEFSHQMKLLEEEERLTQELGIMQVQEKAIQDEYTAQENIKERLEQEEERYWKDYSKFRNEFILIEDERRRLCLNRESCHSTDQVVFDFFGTRNLMLQWWPSSSAFNNSRRKWKKAIRASVSHTELTKANWKTRPQDIRFQSSIPSSSQFKLKQQLKHRLLVVFFTLCFESDVRSSGTRPTEQQKTFELVIVNGDMDPTSSGRHARLAVTLYVLLVSAGIAIAVKPRQYVTDDAVVLEDPARSKPADLLGSSTKRSLRRWCAIAVAPGAVPESNLLLARFFLPTFGEMDLPVARVLPKTFSKQSCCGRSQISMLIYNDVPLCAPIRHKSSCDPASLRWSRMRLGKEFGASRSSQRDRMMRSSDSGYDEDEGTRTWVGKVMRPGSAKSWNWSGPGRQVWLRSLLTAFVSVSRMLRGVTAPLLGIQTNRFPARTSFSSNDNVGGLTTSLIQGLLLEQMFGVCCEKPASEPPVETTTTTTAKPELPPVPPYPPEGIRPANPVPPNWPPPLPTHPPDHTIPPLPTHPPSPGYPGIVQPQPPTTSRPTVRPPATRPPATQPPRPPVRPPTRPPTQWPGYPPPTAKPPVTPAPPRPPQPQPPSVDPPPTAAQCGAKNGYQDQERIVGGQNADLGEWPWINGTIAVSTFCSNTRLLKTPYLEYCGKDDCFNVIKLGKENGICFTVCVVLGIFLINVNDQVATGKQPDDLKQKNDLNANIPIQE</sequence>
<dbReference type="Proteomes" id="UP000479000">
    <property type="component" value="Unassembled WGS sequence"/>
</dbReference>
<dbReference type="AlphaFoldDB" id="A0A6H5H378"/>
<keyword evidence="1" id="KW-0945">Host-virus interaction</keyword>
<name>A0A6H5H378_9HEMI</name>
<accession>A0A6H5H378</accession>
<evidence type="ECO:0000313" key="3">
    <source>
        <dbReference type="EMBL" id="CAB0010445.1"/>
    </source>
</evidence>
<evidence type="ECO:0000256" key="2">
    <source>
        <dbReference type="SAM" id="MobiDB-lite"/>
    </source>
</evidence>
<proteinExistence type="predicted"/>
<dbReference type="OrthoDB" id="20368at2759"/>
<feature type="region of interest" description="Disordered" evidence="2">
    <location>
        <begin position="399"/>
        <end position="419"/>
    </location>
</feature>
<evidence type="ECO:0000313" key="4">
    <source>
        <dbReference type="Proteomes" id="UP000479000"/>
    </source>
</evidence>
<dbReference type="Gene3D" id="2.40.10.10">
    <property type="entry name" value="Trypsin-like serine proteases"/>
    <property type="match status" value="1"/>
</dbReference>
<reference evidence="3 4" key="1">
    <citation type="submission" date="2020-02" db="EMBL/GenBank/DDBJ databases">
        <authorList>
            <person name="Ferguson B K."/>
        </authorList>
    </citation>
    <scope>NUCLEOTIDE SEQUENCE [LARGE SCALE GENOMIC DNA]</scope>
</reference>
<evidence type="ECO:0000256" key="1">
    <source>
        <dbReference type="ARBA" id="ARBA00022581"/>
    </source>
</evidence>
<feature type="compositionally biased region" description="Pro residues" evidence="2">
    <location>
        <begin position="531"/>
        <end position="577"/>
    </location>
</feature>
<dbReference type="InterPro" id="IPR043504">
    <property type="entry name" value="Peptidase_S1_PA_chymotrypsin"/>
</dbReference>
<organism evidence="3 4">
    <name type="scientific">Nesidiocoris tenuis</name>
    <dbReference type="NCBI Taxonomy" id="355587"/>
    <lineage>
        <taxon>Eukaryota</taxon>
        <taxon>Metazoa</taxon>
        <taxon>Ecdysozoa</taxon>
        <taxon>Arthropoda</taxon>
        <taxon>Hexapoda</taxon>
        <taxon>Insecta</taxon>
        <taxon>Pterygota</taxon>
        <taxon>Neoptera</taxon>
        <taxon>Paraneoptera</taxon>
        <taxon>Hemiptera</taxon>
        <taxon>Heteroptera</taxon>
        <taxon>Panheteroptera</taxon>
        <taxon>Cimicomorpha</taxon>
        <taxon>Miridae</taxon>
        <taxon>Dicyphina</taxon>
        <taxon>Nesidiocoris</taxon>
    </lineage>
</organism>
<dbReference type="Gene3D" id="6.10.250.3110">
    <property type="match status" value="1"/>
</dbReference>
<feature type="compositionally biased region" description="Pro residues" evidence="2">
    <location>
        <begin position="584"/>
        <end position="653"/>
    </location>
</feature>
<gene>
    <name evidence="3" type="ORF">NTEN_LOCUS15489</name>
</gene>
<dbReference type="PANTHER" id="PTHR13037:SF24">
    <property type="entry name" value="POLYCOMB PROTEIN PCL-RELATED"/>
    <property type="match status" value="1"/>
</dbReference>
<dbReference type="PANTHER" id="PTHR13037">
    <property type="entry name" value="FORMIN"/>
    <property type="match status" value="1"/>
</dbReference>
<keyword evidence="4" id="KW-1185">Reference proteome</keyword>